<keyword evidence="3" id="KW-1185">Reference proteome</keyword>
<dbReference type="OrthoDB" id="427480at2759"/>
<feature type="transmembrane region" description="Helical" evidence="1">
    <location>
        <begin position="40"/>
        <end position="61"/>
    </location>
</feature>
<name>A0A5B7JMY4_PORTR</name>
<protein>
    <submittedName>
        <fullName evidence="2">Uncharacterized protein</fullName>
    </submittedName>
</protein>
<keyword evidence="1" id="KW-0812">Transmembrane</keyword>
<dbReference type="AlphaFoldDB" id="A0A5B7JMY4"/>
<keyword evidence="1" id="KW-0472">Membrane</keyword>
<proteinExistence type="predicted"/>
<dbReference type="Proteomes" id="UP000324222">
    <property type="component" value="Unassembled WGS sequence"/>
</dbReference>
<sequence length="82" mass="9210">MYSTRRLLRPVWQNAWRNVRTCSSEAQAAPAKKRGVLRTLGRGVMGVGVAVPMVGGAYYVVSDDHTKRQMRVTVQGIGRFFR</sequence>
<reference evidence="2 3" key="1">
    <citation type="submission" date="2019-05" db="EMBL/GenBank/DDBJ databases">
        <title>Another draft genome of Portunus trituberculatus and its Hox gene families provides insights of decapod evolution.</title>
        <authorList>
            <person name="Jeong J.-H."/>
            <person name="Song I."/>
            <person name="Kim S."/>
            <person name="Choi T."/>
            <person name="Kim D."/>
            <person name="Ryu S."/>
            <person name="Kim W."/>
        </authorList>
    </citation>
    <scope>NUCLEOTIDE SEQUENCE [LARGE SCALE GENOMIC DNA]</scope>
    <source>
        <tissue evidence="2">Muscle</tissue>
    </source>
</reference>
<accession>A0A5B7JMY4</accession>
<dbReference type="EMBL" id="VSRR010095760">
    <property type="protein sequence ID" value="MPC93694.1"/>
    <property type="molecule type" value="Genomic_DNA"/>
</dbReference>
<evidence type="ECO:0000256" key="1">
    <source>
        <dbReference type="SAM" id="Phobius"/>
    </source>
</evidence>
<evidence type="ECO:0000313" key="3">
    <source>
        <dbReference type="Proteomes" id="UP000324222"/>
    </source>
</evidence>
<organism evidence="2 3">
    <name type="scientific">Portunus trituberculatus</name>
    <name type="common">Swimming crab</name>
    <name type="synonym">Neptunus trituberculatus</name>
    <dbReference type="NCBI Taxonomy" id="210409"/>
    <lineage>
        <taxon>Eukaryota</taxon>
        <taxon>Metazoa</taxon>
        <taxon>Ecdysozoa</taxon>
        <taxon>Arthropoda</taxon>
        <taxon>Crustacea</taxon>
        <taxon>Multicrustacea</taxon>
        <taxon>Malacostraca</taxon>
        <taxon>Eumalacostraca</taxon>
        <taxon>Eucarida</taxon>
        <taxon>Decapoda</taxon>
        <taxon>Pleocyemata</taxon>
        <taxon>Brachyura</taxon>
        <taxon>Eubrachyura</taxon>
        <taxon>Portunoidea</taxon>
        <taxon>Portunidae</taxon>
        <taxon>Portuninae</taxon>
        <taxon>Portunus</taxon>
    </lineage>
</organism>
<gene>
    <name evidence="2" type="ORF">E2C01_088834</name>
</gene>
<comment type="caution">
    <text evidence="2">The sequence shown here is derived from an EMBL/GenBank/DDBJ whole genome shotgun (WGS) entry which is preliminary data.</text>
</comment>
<keyword evidence="1" id="KW-1133">Transmembrane helix</keyword>
<evidence type="ECO:0000313" key="2">
    <source>
        <dbReference type="EMBL" id="MPC93694.1"/>
    </source>
</evidence>